<feature type="transmembrane region" description="Helical" evidence="10">
    <location>
        <begin position="202"/>
        <end position="225"/>
    </location>
</feature>
<dbReference type="RefSeq" id="XP_002736035.1">
    <property type="nucleotide sequence ID" value="XM_002735989.1"/>
</dbReference>
<sequence>MTTRVFNTSIDPFQYRNYRTFDFETNFNYEEKIAWFEENWTHAFLYSALYLGFVFGGPAYMQTRPKYDLRSALTIWSITLAVFSSMGAVRLWQEYTYIVTKYGWKASMCDPIFYTGISGFWAWAFIVSKLPELGDTVFIILRKQRLIFLHWYHHVTVLIYAWYSYAHFIAQGRYFLTMNYTVHAVMYLYYGCRASGMFKIPLYVNISITALQVIQMVIACVVNLYAHFYRNHGEYCSTTDAHTYISLALYMSYFVLFANFFYHTYYAGKVKGHGKRKAT</sequence>
<dbReference type="InterPro" id="IPR030457">
    <property type="entry name" value="ELO_CS"/>
</dbReference>
<reference evidence="12" key="1">
    <citation type="submission" date="2025-08" db="UniProtKB">
        <authorList>
            <consortium name="RefSeq"/>
        </authorList>
    </citation>
    <scope>IDENTIFICATION</scope>
    <source>
        <tissue evidence="12">Testes</tissue>
    </source>
</reference>
<feature type="transmembrane region" description="Helical" evidence="10">
    <location>
        <begin position="73"/>
        <end position="92"/>
    </location>
</feature>
<comment type="subcellular location">
    <subcellularLocation>
        <location evidence="1">Membrane</location>
        <topology evidence="1">Multi-pass membrane protein</topology>
    </subcellularLocation>
</comment>
<evidence type="ECO:0000256" key="1">
    <source>
        <dbReference type="ARBA" id="ARBA00004141"/>
    </source>
</evidence>
<keyword evidence="6 10" id="KW-1133">Transmembrane helix</keyword>
<evidence type="ECO:0000256" key="6">
    <source>
        <dbReference type="ARBA" id="ARBA00022989"/>
    </source>
</evidence>
<organism evidence="11 12">
    <name type="scientific">Saccoglossus kowalevskii</name>
    <name type="common">Acorn worm</name>
    <dbReference type="NCBI Taxonomy" id="10224"/>
    <lineage>
        <taxon>Eukaryota</taxon>
        <taxon>Metazoa</taxon>
        <taxon>Hemichordata</taxon>
        <taxon>Enteropneusta</taxon>
        <taxon>Harrimaniidae</taxon>
        <taxon>Saccoglossus</taxon>
    </lineage>
</organism>
<feature type="transmembrane region" description="Helical" evidence="10">
    <location>
        <begin position="43"/>
        <end position="61"/>
    </location>
</feature>
<feature type="transmembrane region" description="Helical" evidence="10">
    <location>
        <begin position="245"/>
        <end position="267"/>
    </location>
</feature>
<dbReference type="Proteomes" id="UP000694865">
    <property type="component" value="Unplaced"/>
</dbReference>
<keyword evidence="2 10" id="KW-0444">Lipid biosynthesis</keyword>
<gene>
    <name evidence="12" type="primary">LOC100367727</name>
</gene>
<dbReference type="PANTHER" id="PTHR11157">
    <property type="entry name" value="FATTY ACID ACYL TRANSFERASE-RELATED"/>
    <property type="match status" value="1"/>
</dbReference>
<keyword evidence="4 10" id="KW-0812">Transmembrane</keyword>
<evidence type="ECO:0000313" key="11">
    <source>
        <dbReference type="Proteomes" id="UP000694865"/>
    </source>
</evidence>
<evidence type="ECO:0000256" key="9">
    <source>
        <dbReference type="ARBA" id="ARBA00023160"/>
    </source>
</evidence>
<dbReference type="Pfam" id="PF01151">
    <property type="entry name" value="ELO"/>
    <property type="match status" value="1"/>
</dbReference>
<dbReference type="InterPro" id="IPR002076">
    <property type="entry name" value="ELO_fam"/>
</dbReference>
<evidence type="ECO:0000256" key="10">
    <source>
        <dbReference type="RuleBase" id="RU361115"/>
    </source>
</evidence>
<evidence type="ECO:0000256" key="3">
    <source>
        <dbReference type="ARBA" id="ARBA00022679"/>
    </source>
</evidence>
<accession>A0ABM0GRZ7</accession>
<feature type="transmembrane region" description="Helical" evidence="10">
    <location>
        <begin position="151"/>
        <end position="168"/>
    </location>
</feature>
<evidence type="ECO:0000256" key="2">
    <source>
        <dbReference type="ARBA" id="ARBA00022516"/>
    </source>
</evidence>
<keyword evidence="7 10" id="KW-0443">Lipid metabolism</keyword>
<dbReference type="PANTHER" id="PTHR11157:SF17">
    <property type="entry name" value="ELONGATION OF VERY LONG CHAIN FATTY ACIDS PROTEIN 6"/>
    <property type="match status" value="1"/>
</dbReference>
<feature type="transmembrane region" description="Helical" evidence="10">
    <location>
        <begin position="174"/>
        <end position="190"/>
    </location>
</feature>
<keyword evidence="9 10" id="KW-0275">Fatty acid biosynthesis</keyword>
<dbReference type="GeneID" id="100367727"/>
<protein>
    <recommendedName>
        <fullName evidence="10">Elongation of very long chain fatty acids protein</fullName>
        <ecNumber evidence="10">2.3.1.199</ecNumber>
    </recommendedName>
    <alternativeName>
        <fullName evidence="10">Very-long-chain 3-oxoacyl-CoA synthase</fullName>
    </alternativeName>
</protein>
<evidence type="ECO:0000256" key="8">
    <source>
        <dbReference type="ARBA" id="ARBA00023136"/>
    </source>
</evidence>
<dbReference type="PROSITE" id="PS01188">
    <property type="entry name" value="ELO"/>
    <property type="match status" value="1"/>
</dbReference>
<keyword evidence="8 10" id="KW-0472">Membrane</keyword>
<keyword evidence="11" id="KW-1185">Reference proteome</keyword>
<evidence type="ECO:0000256" key="5">
    <source>
        <dbReference type="ARBA" id="ARBA00022832"/>
    </source>
</evidence>
<evidence type="ECO:0000256" key="4">
    <source>
        <dbReference type="ARBA" id="ARBA00022692"/>
    </source>
</evidence>
<evidence type="ECO:0000256" key="7">
    <source>
        <dbReference type="ARBA" id="ARBA00023098"/>
    </source>
</evidence>
<name>A0ABM0GRZ7_SACKO</name>
<feature type="transmembrane region" description="Helical" evidence="10">
    <location>
        <begin position="112"/>
        <end position="130"/>
    </location>
</feature>
<keyword evidence="5 10" id="KW-0276">Fatty acid metabolism</keyword>
<proteinExistence type="inferred from homology"/>
<evidence type="ECO:0000313" key="12">
    <source>
        <dbReference type="RefSeq" id="XP_002736035.1"/>
    </source>
</evidence>
<comment type="similarity">
    <text evidence="10">Belongs to the ELO family.</text>
</comment>
<keyword evidence="3 10" id="KW-0808">Transferase</keyword>
<comment type="catalytic activity">
    <reaction evidence="10">
        <text>a very-long-chain acyl-CoA + malonyl-CoA + H(+) = a very-long-chain 3-oxoacyl-CoA + CO2 + CoA</text>
        <dbReference type="Rhea" id="RHEA:32727"/>
        <dbReference type="ChEBI" id="CHEBI:15378"/>
        <dbReference type="ChEBI" id="CHEBI:16526"/>
        <dbReference type="ChEBI" id="CHEBI:57287"/>
        <dbReference type="ChEBI" id="CHEBI:57384"/>
        <dbReference type="ChEBI" id="CHEBI:90725"/>
        <dbReference type="ChEBI" id="CHEBI:90736"/>
        <dbReference type="EC" id="2.3.1.199"/>
    </reaction>
</comment>
<dbReference type="EC" id="2.3.1.199" evidence="10"/>